<dbReference type="InterPro" id="IPR045028">
    <property type="entry name" value="DinG/Rad3-like"/>
</dbReference>
<dbReference type="InterPro" id="IPR006555">
    <property type="entry name" value="ATP-dep_Helicase_C"/>
</dbReference>
<keyword evidence="8" id="KW-0347">Helicase</keyword>
<dbReference type="SMART" id="SM00488">
    <property type="entry name" value="DEXDc2"/>
    <property type="match status" value="1"/>
</dbReference>
<dbReference type="PANTHER" id="PTHR11472:SF41">
    <property type="entry name" value="ATP-DEPENDENT DNA HELICASE DDX11-RELATED"/>
    <property type="match status" value="1"/>
</dbReference>
<organism evidence="21 22">
    <name type="scientific">Nematocida ausubeli (strain ATCC PRA-371 / ERTm2)</name>
    <name type="common">Nematode killer fungus</name>
    <dbReference type="NCBI Taxonomy" id="1913371"/>
    <lineage>
        <taxon>Eukaryota</taxon>
        <taxon>Fungi</taxon>
        <taxon>Fungi incertae sedis</taxon>
        <taxon>Microsporidia</taxon>
        <taxon>Nematocida</taxon>
    </lineage>
</organism>
<sequence>MAKTPGEAKRTKLNLDSKDIVQIKKRDKEIKDKFNLPHELYQGQKDFIKDATEIIRNNRLGILESPTGTGKTLSSLITAMEYLGDSEFITEGVSKANADLLKSLYNRTNKRVIYACRTHTQLDQVVKELEELNKYSGMHTSGVVLGSRRQTCINYKVNASKDINNMCRSTTKDRKCSFYNNLQEGKAERSNKNTISIEEAISLGNSCRVCPYFYLKHQARNASIIILPYSLLLQKDFFSELGIQMSETVLIIDEAHNLYSTVLDEYSAGISESELSQIIPVYSEYMNKQEGKRKVDFLELFIFVSGVFEYLKRSTKEDATDTGQAEIYNINRFLIDAELDHINLLEIAERIDPFLPSKVFPMRTDDVENKKEDILRRLCKLVRLLGECDRHSYIVKEKGQITLKNIYPSDYLSYFMDIKSILAIGGTLTQSSDISLLFNREVTKRTYPSVCKNIQVAICSDYSFVYNKRNEEVMRAFSLAMLYYKKIEKGGILLFVQSKSVLSILKLYTARERISNVNILFEGTASMQEYKERLKKERKVLMVCVMGGNFSEGINFSNDLCRVLIICGIPLPKPTEEILLIQKTRGEDYFIDKGMQAVNQTIGRSIRAENDYSCVLLLDKRFVKYKEKLSKWLQPYIVERTSSNALDPMVSKINEWHRMEKK</sequence>
<evidence type="ECO:0000256" key="4">
    <source>
        <dbReference type="ARBA" id="ARBA00017386"/>
    </source>
</evidence>
<dbReference type="InterPro" id="IPR027417">
    <property type="entry name" value="P-loop_NTPase"/>
</dbReference>
<keyword evidence="12" id="KW-0413">Isomerase</keyword>
<keyword evidence="5" id="KW-0479">Metal-binding</keyword>
<accession>A0A086J2I3</accession>
<dbReference type="SMART" id="SM00491">
    <property type="entry name" value="HELICc2"/>
    <property type="match status" value="1"/>
</dbReference>
<dbReference type="Pfam" id="PF13307">
    <property type="entry name" value="Helicase_C_2"/>
    <property type="match status" value="1"/>
</dbReference>
<reference evidence="21 22" key="1">
    <citation type="journal article" date="2014" name="Genome Announc.">
        <title>Genome Sequence of the Microsporidian Species Nematocida sp1 Strain ERTm6 (ATCC PRA-372).</title>
        <authorList>
            <person name="Bakowski M.A."/>
            <person name="Priest M."/>
            <person name="Young S."/>
            <person name="Cuomo C.A."/>
            <person name="Troemel E.R."/>
        </authorList>
    </citation>
    <scope>NUCLEOTIDE SEQUENCE [LARGE SCALE GENOMIC DNA]</scope>
    <source>
        <strain evidence="21 22">ERTm6</strain>
    </source>
</reference>
<dbReference type="GO" id="GO:0016818">
    <property type="term" value="F:hydrolase activity, acting on acid anhydrides, in phosphorus-containing anhydrides"/>
    <property type="evidence" value="ECO:0007669"/>
    <property type="project" value="InterPro"/>
</dbReference>
<dbReference type="Gene3D" id="3.40.50.300">
    <property type="entry name" value="P-loop containing nucleotide triphosphate hydrolases"/>
    <property type="match status" value="2"/>
</dbReference>
<name>A0A086J2I3_NEMA1</name>
<evidence type="ECO:0000256" key="18">
    <source>
        <dbReference type="ARBA" id="ARBA00045702"/>
    </source>
</evidence>
<dbReference type="GeneID" id="77676445"/>
<evidence type="ECO:0000256" key="12">
    <source>
        <dbReference type="ARBA" id="ARBA00023235"/>
    </source>
</evidence>
<dbReference type="HOGENOM" id="CLU_006515_2_1_1"/>
<dbReference type="GO" id="GO:0005524">
    <property type="term" value="F:ATP binding"/>
    <property type="evidence" value="ECO:0007669"/>
    <property type="project" value="UniProtKB-KW"/>
</dbReference>
<evidence type="ECO:0000256" key="5">
    <source>
        <dbReference type="ARBA" id="ARBA00022723"/>
    </source>
</evidence>
<keyword evidence="9" id="KW-0067">ATP-binding</keyword>
<gene>
    <name evidence="21" type="ORF">NESG_01472</name>
</gene>
<evidence type="ECO:0000256" key="2">
    <source>
        <dbReference type="ARBA" id="ARBA00008435"/>
    </source>
</evidence>
<feature type="domain" description="Helicase ATP-binding" evidence="20">
    <location>
        <begin position="30"/>
        <end position="326"/>
    </location>
</feature>
<dbReference type="Proteomes" id="UP000054524">
    <property type="component" value="Unassembled WGS sequence"/>
</dbReference>
<keyword evidence="10" id="KW-0408">Iron</keyword>
<evidence type="ECO:0000256" key="16">
    <source>
        <dbReference type="ARBA" id="ARBA00044998"/>
    </source>
</evidence>
<evidence type="ECO:0000256" key="10">
    <source>
        <dbReference type="ARBA" id="ARBA00023004"/>
    </source>
</evidence>
<keyword evidence="13" id="KW-0131">Cell cycle</keyword>
<dbReference type="GO" id="GO:0043139">
    <property type="term" value="F:5'-3' DNA helicase activity"/>
    <property type="evidence" value="ECO:0007669"/>
    <property type="project" value="UniProtKB-EC"/>
</dbReference>
<evidence type="ECO:0000259" key="20">
    <source>
        <dbReference type="PROSITE" id="PS51193"/>
    </source>
</evidence>
<evidence type="ECO:0000256" key="3">
    <source>
        <dbReference type="ARBA" id="ARBA00016387"/>
    </source>
</evidence>
<dbReference type="EC" id="5.6.2.3" evidence="15"/>
<dbReference type="InterPro" id="IPR014001">
    <property type="entry name" value="Helicase_ATP-bd"/>
</dbReference>
<dbReference type="InterPro" id="IPR006554">
    <property type="entry name" value="Helicase-like_DEXD_c2"/>
</dbReference>
<comment type="similarity">
    <text evidence="2">Belongs to the DEAD box helicase family. DEAH subfamily. DDX11/CHL1 sub-subfamily.</text>
</comment>
<dbReference type="PROSITE" id="PS51193">
    <property type="entry name" value="HELICASE_ATP_BIND_2"/>
    <property type="match status" value="1"/>
</dbReference>
<dbReference type="GO" id="GO:0003677">
    <property type="term" value="F:DNA binding"/>
    <property type="evidence" value="ECO:0007669"/>
    <property type="project" value="InterPro"/>
</dbReference>
<comment type="catalytic activity">
    <reaction evidence="19">
        <text>ATP + H2O = ADP + phosphate + H(+)</text>
        <dbReference type="Rhea" id="RHEA:13065"/>
        <dbReference type="ChEBI" id="CHEBI:15377"/>
        <dbReference type="ChEBI" id="CHEBI:15378"/>
        <dbReference type="ChEBI" id="CHEBI:30616"/>
        <dbReference type="ChEBI" id="CHEBI:43474"/>
        <dbReference type="ChEBI" id="CHEBI:456216"/>
        <dbReference type="EC" id="5.6.2.3"/>
    </reaction>
</comment>
<dbReference type="GO" id="GO:0046872">
    <property type="term" value="F:metal ion binding"/>
    <property type="evidence" value="ECO:0007669"/>
    <property type="project" value="UniProtKB-KW"/>
</dbReference>
<evidence type="ECO:0000256" key="15">
    <source>
        <dbReference type="ARBA" id="ARBA00044969"/>
    </source>
</evidence>
<keyword evidence="7" id="KW-0378">Hydrolase</keyword>
<comment type="function">
    <text evidence="18">ATP-dependent DNA helicase important for chromosome transmission and normal cell cycle progression in G(2)/M. May have a role in changing DNA topology to allow the loading of proteins involved in maintaining sister chromatid cohesion in the vicinity of the centromeres. Has a specific role in chromosome segregation during meiosis II.</text>
</comment>
<dbReference type="GO" id="GO:0005634">
    <property type="term" value="C:nucleus"/>
    <property type="evidence" value="ECO:0007669"/>
    <property type="project" value="TreeGrafter"/>
</dbReference>
<dbReference type="SMART" id="SM00487">
    <property type="entry name" value="DEXDc"/>
    <property type="match status" value="1"/>
</dbReference>
<dbReference type="Pfam" id="PF06733">
    <property type="entry name" value="DEAD_2"/>
    <property type="match status" value="1"/>
</dbReference>
<dbReference type="InterPro" id="IPR014013">
    <property type="entry name" value="Helic_SF1/SF2_ATP-bd_DinG/Rad3"/>
</dbReference>
<evidence type="ECO:0000256" key="17">
    <source>
        <dbReference type="ARBA" id="ARBA00045008"/>
    </source>
</evidence>
<evidence type="ECO:0000313" key="21">
    <source>
        <dbReference type="EMBL" id="KFG26351.1"/>
    </source>
</evidence>
<evidence type="ECO:0000256" key="19">
    <source>
        <dbReference type="ARBA" id="ARBA00048954"/>
    </source>
</evidence>
<evidence type="ECO:0000256" key="1">
    <source>
        <dbReference type="ARBA" id="ARBA00001966"/>
    </source>
</evidence>
<proteinExistence type="inferred from homology"/>
<evidence type="ECO:0000256" key="11">
    <source>
        <dbReference type="ARBA" id="ARBA00023014"/>
    </source>
</evidence>
<keyword evidence="22" id="KW-1185">Reference proteome</keyword>
<dbReference type="GO" id="GO:0051536">
    <property type="term" value="F:iron-sulfur cluster binding"/>
    <property type="evidence" value="ECO:0007669"/>
    <property type="project" value="UniProtKB-KW"/>
</dbReference>
<evidence type="ECO:0000256" key="7">
    <source>
        <dbReference type="ARBA" id="ARBA00022801"/>
    </source>
</evidence>
<evidence type="ECO:0000256" key="13">
    <source>
        <dbReference type="ARBA" id="ARBA00023306"/>
    </source>
</evidence>
<protein>
    <recommendedName>
        <fullName evidence="4">ATP-dependent DNA helicase CHL1</fullName>
        <ecNumber evidence="15">5.6.2.3</ecNumber>
    </recommendedName>
    <alternativeName>
        <fullName evidence="3">ATP-dependent DNA helicase chl1</fullName>
    </alternativeName>
    <alternativeName>
        <fullName evidence="14">Chromosome loss protein 1</fullName>
    </alternativeName>
    <alternativeName>
        <fullName evidence="16 17">DNA 5'-3' helicase CHL1</fullName>
    </alternativeName>
</protein>
<keyword evidence="11" id="KW-0411">Iron-sulfur</keyword>
<evidence type="ECO:0000256" key="14">
    <source>
        <dbReference type="ARBA" id="ARBA00029709"/>
    </source>
</evidence>
<evidence type="ECO:0000256" key="8">
    <source>
        <dbReference type="ARBA" id="ARBA00022806"/>
    </source>
</evidence>
<dbReference type="InterPro" id="IPR010614">
    <property type="entry name" value="RAD3-like_helicase_DEAD"/>
</dbReference>
<evidence type="ECO:0000256" key="6">
    <source>
        <dbReference type="ARBA" id="ARBA00022741"/>
    </source>
</evidence>
<dbReference type="EMBL" id="AKIJ01000003">
    <property type="protein sequence ID" value="KFG26351.1"/>
    <property type="molecule type" value="Genomic_DNA"/>
</dbReference>
<dbReference type="SUPFAM" id="SSF52540">
    <property type="entry name" value="P-loop containing nucleoside triphosphate hydrolases"/>
    <property type="match status" value="1"/>
</dbReference>
<dbReference type="GO" id="GO:0006139">
    <property type="term" value="P:nucleobase-containing compound metabolic process"/>
    <property type="evidence" value="ECO:0007669"/>
    <property type="project" value="InterPro"/>
</dbReference>
<dbReference type="RefSeq" id="XP_052904906.1">
    <property type="nucleotide sequence ID" value="XM_053049101.1"/>
</dbReference>
<comment type="caution">
    <text evidence="21">The sequence shown here is derived from an EMBL/GenBank/DDBJ whole genome shotgun (WGS) entry which is preliminary data.</text>
</comment>
<evidence type="ECO:0000313" key="22">
    <source>
        <dbReference type="Proteomes" id="UP000054524"/>
    </source>
</evidence>
<dbReference type="GO" id="GO:0034085">
    <property type="term" value="P:establishment of sister chromatid cohesion"/>
    <property type="evidence" value="ECO:0007669"/>
    <property type="project" value="TreeGrafter"/>
</dbReference>
<comment type="cofactor">
    <cofactor evidence="1">
        <name>[4Fe-4S] cluster</name>
        <dbReference type="ChEBI" id="CHEBI:49883"/>
    </cofactor>
</comment>
<evidence type="ECO:0000256" key="9">
    <source>
        <dbReference type="ARBA" id="ARBA00022840"/>
    </source>
</evidence>
<dbReference type="PANTHER" id="PTHR11472">
    <property type="entry name" value="DNA REPAIR DEAD HELICASE RAD3/XP-D SUBFAMILY MEMBER"/>
    <property type="match status" value="1"/>
</dbReference>
<keyword evidence="6" id="KW-0547">Nucleotide-binding</keyword>
<dbReference type="AlphaFoldDB" id="A0A086J2I3"/>